<accession>A0ABN0J9F3</accession>
<comment type="caution">
    <text evidence="1">The sequence shown here is derived from an EMBL/GenBank/DDBJ whole genome shotgun (WGS) entry which is preliminary data.</text>
</comment>
<dbReference type="EMBL" id="APOI01000030">
    <property type="protein sequence ID" value="ENU21742.1"/>
    <property type="molecule type" value="Genomic_DNA"/>
</dbReference>
<protein>
    <submittedName>
        <fullName evidence="1">Uncharacterized protein</fullName>
    </submittedName>
</protein>
<dbReference type="Proteomes" id="UP000013034">
    <property type="component" value="Unassembled WGS sequence"/>
</dbReference>
<evidence type="ECO:0000313" key="1">
    <source>
        <dbReference type="EMBL" id="ENU21742.1"/>
    </source>
</evidence>
<organism evidence="1 2">
    <name type="scientific">Acinetobacter proteolyticus</name>
    <dbReference type="NCBI Taxonomy" id="1776741"/>
    <lineage>
        <taxon>Bacteria</taxon>
        <taxon>Pseudomonadati</taxon>
        <taxon>Pseudomonadota</taxon>
        <taxon>Gammaproteobacteria</taxon>
        <taxon>Moraxellales</taxon>
        <taxon>Moraxellaceae</taxon>
        <taxon>Acinetobacter</taxon>
    </lineage>
</organism>
<proteinExistence type="predicted"/>
<dbReference type="RefSeq" id="WP_004657273.1">
    <property type="nucleotide sequence ID" value="NZ_KB849179.1"/>
</dbReference>
<reference evidence="1 2" key="1">
    <citation type="submission" date="2013-02" db="EMBL/GenBank/DDBJ databases">
        <title>The Genome Sequence of Acinetobacter sp. NIPH 809.</title>
        <authorList>
            <consortium name="The Broad Institute Genome Sequencing Platform"/>
            <consortium name="The Broad Institute Genome Sequencing Center for Infectious Disease"/>
            <person name="Cerqueira G."/>
            <person name="Feldgarden M."/>
            <person name="Courvalin P."/>
            <person name="Perichon B."/>
            <person name="Grillot-Courvalin C."/>
            <person name="Clermont D."/>
            <person name="Rocha E."/>
            <person name="Yoon E.-J."/>
            <person name="Nemec A."/>
            <person name="Walker B."/>
            <person name="Young S.K."/>
            <person name="Zeng Q."/>
            <person name="Gargeya S."/>
            <person name="Fitzgerald M."/>
            <person name="Haas B."/>
            <person name="Abouelleil A."/>
            <person name="Alvarado L."/>
            <person name="Arachchi H.M."/>
            <person name="Berlin A.M."/>
            <person name="Chapman S.B."/>
            <person name="Dewar J."/>
            <person name="Goldberg J."/>
            <person name="Griggs A."/>
            <person name="Gujja S."/>
            <person name="Hansen M."/>
            <person name="Howarth C."/>
            <person name="Imamovic A."/>
            <person name="Larimer J."/>
            <person name="McCowan C."/>
            <person name="Murphy C."/>
            <person name="Neiman D."/>
            <person name="Pearson M."/>
            <person name="Priest M."/>
            <person name="Roberts A."/>
            <person name="Saif S."/>
            <person name="Shea T."/>
            <person name="Sisk P."/>
            <person name="Sykes S."/>
            <person name="Wortman J."/>
            <person name="Nusbaum C."/>
            <person name="Birren B."/>
        </authorList>
    </citation>
    <scope>NUCLEOTIDE SEQUENCE [LARGE SCALE GENOMIC DNA]</scope>
    <source>
        <strain evidence="1 2">NIPH 809</strain>
    </source>
</reference>
<name>A0ABN0J9F3_9GAMM</name>
<sequence length="348" mass="41008">MPDQLKIDNQIKLMSVLEDFVIKNIKYPLGDQTAQIQYYKSLGADLGPNRLEYSNKVSELDKQNIYAYHSVGRYKETEQQKTYRNSAVQKIRLSKDPSDTIEIPLIDRLPRYYDDILTDIKNFNSYIKSQETINLKQVEKLRKKAFHTYAFHNDCQSLEVVPPEINRVFEKIHNGHKQQSTIDIIKRSFLAYAEKVLLDEEEVNKIRFINKDIIIQQLESESIPFVKEASIQQHKVDIKLLLVQLIRMNHAKESLLIPADPDGLSEAIYIFNEHEYFRTKRRKYKKLISSYRGKIKEIKGIRDTDSQHLLRKKYTGDSEIWLKQHKVCGQSLYQMIKDIVKKNKECPK</sequence>
<gene>
    <name evidence="1" type="ORF">F993_03664</name>
</gene>
<keyword evidence="2" id="KW-1185">Reference proteome</keyword>
<evidence type="ECO:0000313" key="2">
    <source>
        <dbReference type="Proteomes" id="UP000013034"/>
    </source>
</evidence>